<keyword evidence="10" id="KW-1185">Reference proteome</keyword>
<sequence>MAEQWEKGKEWILLCEDYIISLEKIAAVFEGMEKKVHETFIDLCLKKEPSEEVRYMEYFDIWVKAFEQEYKAVVMTAAFSSAYGNYTNSAVKLRLFMQPYIDEYAESLGLPSKRSTIRLILLMQALYNELNEFSRKLFQSYKTLTEIGDIETGPSAKETVYQEDKIRLYHYKSRQPQVSKTPLLIVYALVNRYYMTDLDEKRSLLSGLLDKGIDLYLMDWGYPDQGDRMLDLDDYLNGYLNNCIDHICRAHNIPALNILGICQGGTFSICYTAMNPDKVKNLVTMVTPVDFHTEGNILGHMAKNIDVNGVIDALGNVSGEILNRNFASLMPISLDFHKYIKGLDSLANPEDASFFLRMEKWINDSPNQCGEVIRQFVQDFYQQNKLVKNQLQIGERRVDPKRITQPVLNVYATQDHLVPPAMSVALEKIISSKDYTEMPFNTGHIGMYVSSKSLKTVPPAVADWLTARDK</sequence>
<dbReference type="Pfam" id="PF00561">
    <property type="entry name" value="Abhydrolase_1"/>
    <property type="match status" value="1"/>
</dbReference>
<dbReference type="InterPro" id="IPR029058">
    <property type="entry name" value="AB_hydrolase_fold"/>
</dbReference>
<evidence type="ECO:0000256" key="3">
    <source>
        <dbReference type="ARBA" id="ARBA00019066"/>
    </source>
</evidence>
<protein>
    <recommendedName>
        <fullName evidence="2">Poly(3-hydroxyalkanoate) polymerase subunit PhaC</fullName>
    </recommendedName>
    <alternativeName>
        <fullName evidence="7">PHB synthase subunit PhaC</fullName>
    </alternativeName>
    <alternativeName>
        <fullName evidence="3">Poly(3-hydroxyalkanoate) polymerase subunit PhaE</fullName>
    </alternativeName>
</protein>
<dbReference type="NCBIfam" id="TIGR01836">
    <property type="entry name" value="PHA_synth_III_C"/>
    <property type="match status" value="1"/>
</dbReference>
<evidence type="ECO:0000256" key="5">
    <source>
        <dbReference type="ARBA" id="ARBA00022752"/>
    </source>
</evidence>
<dbReference type="InterPro" id="IPR010123">
    <property type="entry name" value="PHA_synth_III_E"/>
</dbReference>
<gene>
    <name evidence="9" type="ORF">CHS0354_018535</name>
</gene>
<reference evidence="9" key="1">
    <citation type="journal article" date="2021" name="Genome Biol. Evol.">
        <title>A High-Quality Reference Genome for a Parasitic Bivalve with Doubly Uniparental Inheritance (Bivalvia: Unionida).</title>
        <authorList>
            <person name="Smith C.H."/>
        </authorList>
    </citation>
    <scope>NUCLEOTIDE SEQUENCE</scope>
    <source>
        <strain evidence="9">CHS0354</strain>
    </source>
</reference>
<evidence type="ECO:0000256" key="6">
    <source>
        <dbReference type="ARBA" id="ARBA00023315"/>
    </source>
</evidence>
<evidence type="ECO:0000256" key="4">
    <source>
        <dbReference type="ARBA" id="ARBA00022679"/>
    </source>
</evidence>
<comment type="pathway">
    <text evidence="1">Biopolymer metabolism; poly-(R)-3-hydroxybutanoate biosynthesis.</text>
</comment>
<reference evidence="9" key="3">
    <citation type="submission" date="2023-05" db="EMBL/GenBank/DDBJ databases">
        <authorList>
            <person name="Smith C.H."/>
        </authorList>
    </citation>
    <scope>NUCLEOTIDE SEQUENCE</scope>
    <source>
        <strain evidence="9">CHS0354</strain>
        <tissue evidence="9">Mantle</tissue>
    </source>
</reference>
<dbReference type="EMBL" id="JAEAOA010001141">
    <property type="protein sequence ID" value="KAK3606939.1"/>
    <property type="molecule type" value="Genomic_DNA"/>
</dbReference>
<proteinExistence type="predicted"/>
<keyword evidence="4" id="KW-0808">Transferase</keyword>
<dbReference type="SUPFAM" id="SSF53474">
    <property type="entry name" value="alpha/beta-Hydrolases"/>
    <property type="match status" value="1"/>
</dbReference>
<organism evidence="9 10">
    <name type="scientific">Potamilus streckersoni</name>
    <dbReference type="NCBI Taxonomy" id="2493646"/>
    <lineage>
        <taxon>Eukaryota</taxon>
        <taxon>Metazoa</taxon>
        <taxon>Spiralia</taxon>
        <taxon>Lophotrochozoa</taxon>
        <taxon>Mollusca</taxon>
        <taxon>Bivalvia</taxon>
        <taxon>Autobranchia</taxon>
        <taxon>Heteroconchia</taxon>
        <taxon>Palaeoheterodonta</taxon>
        <taxon>Unionida</taxon>
        <taxon>Unionoidea</taxon>
        <taxon>Unionidae</taxon>
        <taxon>Ambleminae</taxon>
        <taxon>Lampsilini</taxon>
        <taxon>Potamilus</taxon>
    </lineage>
</organism>
<accession>A0AAE0TAT6</accession>
<dbReference type="Pfam" id="PF09712">
    <property type="entry name" value="PHA_synth_III_E"/>
    <property type="match status" value="1"/>
</dbReference>
<dbReference type="Proteomes" id="UP001195483">
    <property type="component" value="Unassembled WGS sequence"/>
</dbReference>
<dbReference type="PANTHER" id="PTHR36837:SF2">
    <property type="entry name" value="POLY(3-HYDROXYALKANOATE) POLYMERASE SUBUNIT PHAC"/>
    <property type="match status" value="1"/>
</dbReference>
<dbReference type="GO" id="GO:0042619">
    <property type="term" value="P:poly-hydroxybutyrate biosynthetic process"/>
    <property type="evidence" value="ECO:0007669"/>
    <property type="project" value="UniProtKB-KW"/>
</dbReference>
<feature type="domain" description="AB hydrolase-1" evidence="8">
    <location>
        <begin position="182"/>
        <end position="448"/>
    </location>
</feature>
<reference evidence="9" key="2">
    <citation type="journal article" date="2021" name="Genome Biol. Evol.">
        <title>Developing a high-quality reference genome for a parasitic bivalve with doubly uniparental inheritance (Bivalvia: Unionida).</title>
        <authorList>
            <person name="Smith C.H."/>
        </authorList>
    </citation>
    <scope>NUCLEOTIDE SEQUENCE</scope>
    <source>
        <strain evidence="9">CHS0354</strain>
        <tissue evidence="9">Mantle</tissue>
    </source>
</reference>
<dbReference type="InterPro" id="IPR010125">
    <property type="entry name" value="PHA_synth_III_C"/>
</dbReference>
<comment type="caution">
    <text evidence="9">The sequence shown here is derived from an EMBL/GenBank/DDBJ whole genome shotgun (WGS) entry which is preliminary data.</text>
</comment>
<dbReference type="GO" id="GO:0016746">
    <property type="term" value="F:acyltransferase activity"/>
    <property type="evidence" value="ECO:0007669"/>
    <property type="project" value="UniProtKB-KW"/>
</dbReference>
<evidence type="ECO:0000256" key="1">
    <source>
        <dbReference type="ARBA" id="ARBA00004683"/>
    </source>
</evidence>
<evidence type="ECO:0000256" key="7">
    <source>
        <dbReference type="ARBA" id="ARBA00033356"/>
    </source>
</evidence>
<dbReference type="InterPro" id="IPR000073">
    <property type="entry name" value="AB_hydrolase_1"/>
</dbReference>
<keyword evidence="6" id="KW-0012">Acyltransferase</keyword>
<name>A0AAE0TAT6_9BIVA</name>
<dbReference type="PANTHER" id="PTHR36837">
    <property type="entry name" value="POLY(3-HYDROXYALKANOATE) POLYMERASE SUBUNIT PHAC"/>
    <property type="match status" value="1"/>
</dbReference>
<evidence type="ECO:0000259" key="8">
    <source>
        <dbReference type="Pfam" id="PF00561"/>
    </source>
</evidence>
<evidence type="ECO:0000256" key="2">
    <source>
        <dbReference type="ARBA" id="ARBA00019065"/>
    </source>
</evidence>
<evidence type="ECO:0000313" key="10">
    <source>
        <dbReference type="Proteomes" id="UP001195483"/>
    </source>
</evidence>
<dbReference type="AlphaFoldDB" id="A0AAE0TAT6"/>
<dbReference type="Gene3D" id="3.40.50.1820">
    <property type="entry name" value="alpha/beta hydrolase"/>
    <property type="match status" value="1"/>
</dbReference>
<dbReference type="InterPro" id="IPR051321">
    <property type="entry name" value="PHA/PHB_synthase"/>
</dbReference>
<evidence type="ECO:0000313" key="9">
    <source>
        <dbReference type="EMBL" id="KAK3606939.1"/>
    </source>
</evidence>
<keyword evidence="5" id="KW-0583">PHB biosynthesis</keyword>